<keyword evidence="6" id="KW-0269">Exonuclease</keyword>
<feature type="binding site" evidence="14">
    <location>
        <begin position="10"/>
        <end position="17"/>
    </location>
    <ligand>
        <name>ATP</name>
        <dbReference type="ChEBI" id="CHEBI:30616"/>
    </ligand>
</feature>
<dbReference type="InterPro" id="IPR027417">
    <property type="entry name" value="P-loop_NTPase"/>
</dbReference>
<dbReference type="Gene3D" id="3.40.50.300">
    <property type="entry name" value="P-loop containing nucleotide triphosphate hydrolases"/>
    <property type="match status" value="4"/>
</dbReference>
<evidence type="ECO:0000256" key="14">
    <source>
        <dbReference type="PROSITE-ProRule" id="PRU00560"/>
    </source>
</evidence>
<keyword evidence="18" id="KW-1185">Reference proteome</keyword>
<gene>
    <name evidence="17" type="ORF">OH806_12065</name>
</gene>
<evidence type="ECO:0000313" key="17">
    <source>
        <dbReference type="EMBL" id="MCW3162001.1"/>
    </source>
</evidence>
<evidence type="ECO:0000259" key="15">
    <source>
        <dbReference type="PROSITE" id="PS51198"/>
    </source>
</evidence>
<dbReference type="EC" id="5.6.2.4" evidence="12"/>
<proteinExistence type="predicted"/>
<dbReference type="InterPro" id="IPR014016">
    <property type="entry name" value="UvrD-like_ATP-bd"/>
</dbReference>
<evidence type="ECO:0000256" key="1">
    <source>
        <dbReference type="ARBA" id="ARBA00022722"/>
    </source>
</evidence>
<keyword evidence="1" id="KW-0540">Nuclease</keyword>
<evidence type="ECO:0000259" key="16">
    <source>
        <dbReference type="PROSITE" id="PS51217"/>
    </source>
</evidence>
<protein>
    <recommendedName>
        <fullName evidence="12">DNA 3'-5' helicase</fullName>
        <ecNumber evidence="12">5.6.2.4</ecNumber>
    </recommendedName>
</protein>
<comment type="catalytic activity">
    <reaction evidence="13">
        <text>ATP + H2O = ADP + phosphate + H(+)</text>
        <dbReference type="Rhea" id="RHEA:13065"/>
        <dbReference type="ChEBI" id="CHEBI:15377"/>
        <dbReference type="ChEBI" id="CHEBI:15378"/>
        <dbReference type="ChEBI" id="CHEBI:30616"/>
        <dbReference type="ChEBI" id="CHEBI:43474"/>
        <dbReference type="ChEBI" id="CHEBI:456216"/>
        <dbReference type="EC" id="5.6.2.4"/>
    </reaction>
</comment>
<keyword evidence="9" id="KW-0234">DNA repair</keyword>
<keyword evidence="5 14" id="KW-0347">Helicase</keyword>
<evidence type="ECO:0000256" key="4">
    <source>
        <dbReference type="ARBA" id="ARBA00022801"/>
    </source>
</evidence>
<keyword evidence="4 14" id="KW-0378">Hydrolase</keyword>
<name>A0ABT3HQE3_9FLAO</name>
<sequence>MQNSYTVINASAGSGKTYALVQRLLMICLRYPNQQQSIRNILALTFTNKAANEMKERILSWLGNFAADNFAENNDLKNIQKAFEEEGLKITIDELHHRAKKLLDYILHNYSTLNIGTIDRFNSRLVRSFSYELGLAKNFNLEIEAEPFLIEAVDKMLDQIGENEIISNSFMDYVDYSLENNERINLNKNLYDSAKEFVKDIHYEHLKDNKDFDNTNYENIKNALRKEIVSNKKQAVDLATKSIELFKSRNIEIEDFSGGKKNGLGLFFHEVLRFNNKERDKFPFPTNEETAINNYQKIVATKSKSKESLVGEILEQLLENRMQLILLYIETQKKEKILSALLPLKVNKDIQDELKKIEEENDLVLLSKFNILINENLKNEPSAFIYEKVGSQFQHYFFDEFQDTSELQWQNFVPLRDHSVSTENTSFTLVGDPKQSIYRFRGGESKLMLDIINKKEVSPKEAELLVLKDNWRSAKNIVHFNNELYQFHSRDLVEEHKNIFGIDAEQNPKSSIEGRVKVNLIENLTNEDFYNDTAERMRKNIQESLDNGFKFSDITILCRGNFDIFSYSQKLGSLKVNYQGEETNIKTISEKGLTLELSNTLKAVIEFLKWETNPKNKPNLIMMMYHLNSLGRVSMKDFTLEMKAILDLDTHEEILQFIQEKYSIWLKLDNFPKFNLYNFVEYYINEFSVENKETDFLLNFLEMLFNFTQNAGASTKEFLKYWDEEASKHTIQASDNIDAIQIMTIHKAKGLEFPIVFIPMMNKNRDTEFTNWFETSSNTALKSVNINQFNKNLEVYDEEIEIFNKQNSYKNFVDRLCLQYVATTRPVEQLFFYIQKANKTSNNLEILEYLQSKNTENLDEFDLYDIHPEMLKKQSKDKTSHFETKDIRNLKNINEKSTSIKIATPSKNYQVRNEKVRVGLFVHELLSKINTQKDITKVLESYVLDGQITLEEKNEIQETLEQIVKQYSEFFDDKWKVINEKDIMISENGESKIYRPDRILQSNEGYIIVDFKTGEKTEKNEKQIENYKYILESLGRNVIKTQLIYL</sequence>
<dbReference type="PANTHER" id="PTHR11070:SF67">
    <property type="entry name" value="DNA 3'-5' HELICASE"/>
    <property type="match status" value="1"/>
</dbReference>
<dbReference type="RefSeq" id="WP_264743942.1">
    <property type="nucleotide sequence ID" value="NZ_JAPDHV010000005.1"/>
</dbReference>
<accession>A0ABT3HQE3</accession>
<evidence type="ECO:0000256" key="2">
    <source>
        <dbReference type="ARBA" id="ARBA00022741"/>
    </source>
</evidence>
<evidence type="ECO:0000256" key="10">
    <source>
        <dbReference type="ARBA" id="ARBA00023235"/>
    </source>
</evidence>
<dbReference type="InterPro" id="IPR000212">
    <property type="entry name" value="DNA_helicase_UvrD/REP"/>
</dbReference>
<dbReference type="EMBL" id="JAPDHV010000005">
    <property type="protein sequence ID" value="MCW3162001.1"/>
    <property type="molecule type" value="Genomic_DNA"/>
</dbReference>
<keyword evidence="10" id="KW-0413">Isomerase</keyword>
<dbReference type="Proteomes" id="UP001163719">
    <property type="component" value="Unassembled WGS sequence"/>
</dbReference>
<dbReference type="Pfam" id="PF13361">
    <property type="entry name" value="UvrD_C"/>
    <property type="match status" value="1"/>
</dbReference>
<dbReference type="Pfam" id="PF00580">
    <property type="entry name" value="UvrD-helicase"/>
    <property type="match status" value="1"/>
</dbReference>
<evidence type="ECO:0000256" key="12">
    <source>
        <dbReference type="ARBA" id="ARBA00034808"/>
    </source>
</evidence>
<evidence type="ECO:0000256" key="11">
    <source>
        <dbReference type="ARBA" id="ARBA00034617"/>
    </source>
</evidence>
<reference evidence="17" key="1">
    <citation type="submission" date="2022-10" db="EMBL/GenBank/DDBJ databases">
        <title>Chryseobacterium babae sp. nov. isolated from the gut of the beetle Oryctes rhinoceros, and Chryseobacterium kimseyorum sp. nov., isolated from a stick insect rearing cage.</title>
        <authorList>
            <person name="Shelomi M."/>
            <person name="Han C.-J."/>
            <person name="Chen W.-M."/>
            <person name="Chen H.-K."/>
            <person name="Liaw S.-J."/>
            <person name="Muhle E."/>
            <person name="Clermont D."/>
        </authorList>
    </citation>
    <scope>NUCLEOTIDE SEQUENCE</scope>
    <source>
        <strain evidence="17">WLa1L2M3</strain>
    </source>
</reference>
<feature type="domain" description="UvrD-like helicase ATP-binding" evidence="15">
    <location>
        <begin position="1"/>
        <end position="474"/>
    </location>
</feature>
<keyword evidence="8" id="KW-0238">DNA-binding</keyword>
<evidence type="ECO:0000256" key="5">
    <source>
        <dbReference type="ARBA" id="ARBA00022806"/>
    </source>
</evidence>
<dbReference type="InterPro" id="IPR014017">
    <property type="entry name" value="DNA_helicase_UvrD-like_C"/>
</dbReference>
<keyword evidence="3" id="KW-0227">DNA damage</keyword>
<evidence type="ECO:0000256" key="9">
    <source>
        <dbReference type="ARBA" id="ARBA00023204"/>
    </source>
</evidence>
<organism evidence="17 18">
    <name type="scientific">Chryseobacterium oryctis</name>
    <dbReference type="NCBI Taxonomy" id="2952618"/>
    <lineage>
        <taxon>Bacteria</taxon>
        <taxon>Pseudomonadati</taxon>
        <taxon>Bacteroidota</taxon>
        <taxon>Flavobacteriia</taxon>
        <taxon>Flavobacteriales</taxon>
        <taxon>Weeksellaceae</taxon>
        <taxon>Chryseobacterium group</taxon>
        <taxon>Chryseobacterium</taxon>
    </lineage>
</organism>
<feature type="domain" description="UvrD-like helicase C-terminal" evidence="16">
    <location>
        <begin position="490"/>
        <end position="750"/>
    </location>
</feature>
<evidence type="ECO:0000256" key="3">
    <source>
        <dbReference type="ARBA" id="ARBA00022763"/>
    </source>
</evidence>
<dbReference type="PROSITE" id="PS51217">
    <property type="entry name" value="UVRD_HELICASE_CTER"/>
    <property type="match status" value="1"/>
</dbReference>
<evidence type="ECO:0000313" key="18">
    <source>
        <dbReference type="Proteomes" id="UP001163719"/>
    </source>
</evidence>
<dbReference type="SUPFAM" id="SSF52540">
    <property type="entry name" value="P-loop containing nucleoside triphosphate hydrolases"/>
    <property type="match status" value="1"/>
</dbReference>
<dbReference type="InterPro" id="IPR011604">
    <property type="entry name" value="PDDEXK-like_dom_sf"/>
</dbReference>
<dbReference type="Gene3D" id="3.90.320.10">
    <property type="match status" value="1"/>
</dbReference>
<comment type="catalytic activity">
    <reaction evidence="11">
        <text>Couples ATP hydrolysis with the unwinding of duplex DNA by translocating in the 3'-5' direction.</text>
        <dbReference type="EC" id="5.6.2.4"/>
    </reaction>
</comment>
<keyword evidence="7 14" id="KW-0067">ATP-binding</keyword>
<dbReference type="PANTHER" id="PTHR11070">
    <property type="entry name" value="UVRD / RECB / PCRA DNA HELICASE FAMILY MEMBER"/>
    <property type="match status" value="1"/>
</dbReference>
<evidence type="ECO:0000256" key="6">
    <source>
        <dbReference type="ARBA" id="ARBA00022839"/>
    </source>
</evidence>
<keyword evidence="2 14" id="KW-0547">Nucleotide-binding</keyword>
<evidence type="ECO:0000256" key="7">
    <source>
        <dbReference type="ARBA" id="ARBA00022840"/>
    </source>
</evidence>
<comment type="caution">
    <text evidence="17">The sequence shown here is derived from an EMBL/GenBank/DDBJ whole genome shotgun (WGS) entry which is preliminary data.</text>
</comment>
<evidence type="ECO:0000256" key="13">
    <source>
        <dbReference type="ARBA" id="ARBA00048988"/>
    </source>
</evidence>
<dbReference type="PROSITE" id="PS51198">
    <property type="entry name" value="UVRD_HELICASE_ATP_BIND"/>
    <property type="match status" value="1"/>
</dbReference>
<evidence type="ECO:0000256" key="8">
    <source>
        <dbReference type="ARBA" id="ARBA00023125"/>
    </source>
</evidence>